<protein>
    <recommendedName>
        <fullName evidence="8">Integrase catalytic domain-containing protein</fullName>
    </recommendedName>
</protein>
<dbReference type="GO" id="GO:0003676">
    <property type="term" value="F:nucleic acid binding"/>
    <property type="evidence" value="ECO:0007669"/>
    <property type="project" value="InterPro"/>
</dbReference>
<evidence type="ECO:0000259" key="8">
    <source>
        <dbReference type="PROSITE" id="PS50994"/>
    </source>
</evidence>
<name>A0A1F6YTL6_9BACT</name>
<dbReference type="InterPro" id="IPR009057">
    <property type="entry name" value="Homeodomain-like_sf"/>
</dbReference>
<keyword evidence="2" id="KW-0479">Metal-binding</keyword>
<dbReference type="GO" id="GO:0046872">
    <property type="term" value="F:metal ion binding"/>
    <property type="evidence" value="ECO:0007669"/>
    <property type="project" value="UniProtKB-KW"/>
</dbReference>
<dbReference type="PROSITE" id="PS50994">
    <property type="entry name" value="INTEGRASE"/>
    <property type="match status" value="1"/>
</dbReference>
<dbReference type="Gene3D" id="3.30.420.10">
    <property type="entry name" value="Ribonuclease H-like superfamily/Ribonuclease H"/>
    <property type="match status" value="1"/>
</dbReference>
<dbReference type="SUPFAM" id="SSF46689">
    <property type="entry name" value="Homeodomain-like"/>
    <property type="match status" value="1"/>
</dbReference>
<evidence type="ECO:0000313" key="10">
    <source>
        <dbReference type="Proteomes" id="UP000177047"/>
    </source>
</evidence>
<dbReference type="InterPro" id="IPR039537">
    <property type="entry name" value="Retrotran_Ty1/copia-like"/>
</dbReference>
<proteinExistence type="predicted"/>
<keyword evidence="6" id="KW-0229">DNA integration</keyword>
<keyword evidence="1" id="KW-0540">Nuclease</keyword>
<feature type="domain" description="Integrase catalytic" evidence="8">
    <location>
        <begin position="138"/>
        <end position="302"/>
    </location>
</feature>
<dbReference type="Pfam" id="PF00665">
    <property type="entry name" value="rve"/>
    <property type="match status" value="1"/>
</dbReference>
<dbReference type="GO" id="GO:0006310">
    <property type="term" value="P:DNA recombination"/>
    <property type="evidence" value="ECO:0007669"/>
    <property type="project" value="UniProtKB-KW"/>
</dbReference>
<accession>A0A1F6YTL6</accession>
<gene>
    <name evidence="9" type="ORF">A2356_04145</name>
</gene>
<organism evidence="9 10">
    <name type="scientific">Candidatus Nomurabacteria bacterium RIFOXYB1_FULL_39_16</name>
    <dbReference type="NCBI Taxonomy" id="1801803"/>
    <lineage>
        <taxon>Bacteria</taxon>
        <taxon>Candidatus Nomuraibacteriota</taxon>
    </lineage>
</organism>
<evidence type="ECO:0000256" key="4">
    <source>
        <dbReference type="ARBA" id="ARBA00022801"/>
    </source>
</evidence>
<dbReference type="Pfam" id="PF13565">
    <property type="entry name" value="HTH_32"/>
    <property type="match status" value="1"/>
</dbReference>
<evidence type="ECO:0000256" key="6">
    <source>
        <dbReference type="ARBA" id="ARBA00022908"/>
    </source>
</evidence>
<dbReference type="InterPro" id="IPR036397">
    <property type="entry name" value="RNaseH_sf"/>
</dbReference>
<reference evidence="9 10" key="1">
    <citation type="journal article" date="2016" name="Nat. Commun.">
        <title>Thousands of microbial genomes shed light on interconnected biogeochemical processes in an aquifer system.</title>
        <authorList>
            <person name="Anantharaman K."/>
            <person name="Brown C.T."/>
            <person name="Hug L.A."/>
            <person name="Sharon I."/>
            <person name="Castelle C.J."/>
            <person name="Probst A.J."/>
            <person name="Thomas B.C."/>
            <person name="Singh A."/>
            <person name="Wilkins M.J."/>
            <person name="Karaoz U."/>
            <person name="Brodie E.L."/>
            <person name="Williams K.H."/>
            <person name="Hubbard S.S."/>
            <person name="Banfield J.F."/>
        </authorList>
    </citation>
    <scope>NUCLEOTIDE SEQUENCE [LARGE SCALE GENOMIC DNA]</scope>
</reference>
<dbReference type="AlphaFoldDB" id="A0A1F6YTL6"/>
<dbReference type="InterPro" id="IPR012337">
    <property type="entry name" value="RNaseH-like_sf"/>
</dbReference>
<evidence type="ECO:0000256" key="5">
    <source>
        <dbReference type="ARBA" id="ARBA00022842"/>
    </source>
</evidence>
<dbReference type="PANTHER" id="PTHR42648">
    <property type="entry name" value="TRANSPOSASE, PUTATIVE-RELATED"/>
    <property type="match status" value="1"/>
</dbReference>
<dbReference type="GO" id="GO:0016787">
    <property type="term" value="F:hydrolase activity"/>
    <property type="evidence" value="ECO:0007669"/>
    <property type="project" value="UniProtKB-KW"/>
</dbReference>
<dbReference type="SUPFAM" id="SSF53098">
    <property type="entry name" value="Ribonuclease H-like"/>
    <property type="match status" value="1"/>
</dbReference>
<evidence type="ECO:0000256" key="2">
    <source>
        <dbReference type="ARBA" id="ARBA00022723"/>
    </source>
</evidence>
<dbReference type="Proteomes" id="UP000177047">
    <property type="component" value="Unassembled WGS sequence"/>
</dbReference>
<dbReference type="GO" id="GO:0015074">
    <property type="term" value="P:DNA integration"/>
    <property type="evidence" value="ECO:0007669"/>
    <property type="project" value="UniProtKB-KW"/>
</dbReference>
<dbReference type="GO" id="GO:0004519">
    <property type="term" value="F:endonuclease activity"/>
    <property type="evidence" value="ECO:0007669"/>
    <property type="project" value="UniProtKB-KW"/>
</dbReference>
<keyword evidence="3" id="KW-0255">Endonuclease</keyword>
<dbReference type="InterPro" id="IPR001584">
    <property type="entry name" value="Integrase_cat-core"/>
</dbReference>
<evidence type="ECO:0000256" key="3">
    <source>
        <dbReference type="ARBA" id="ARBA00022759"/>
    </source>
</evidence>
<dbReference type="EMBL" id="MFWB01000006">
    <property type="protein sequence ID" value="OGJ09703.1"/>
    <property type="molecule type" value="Genomic_DNA"/>
</dbReference>
<keyword evidence="7" id="KW-0233">DNA recombination</keyword>
<sequence length="313" mass="37221">MNTFDAKYMLLKEQKLKEIINKEKTVVSVSKELNISRQSIHKWLCRYKRFGIDGLVTKKKTGHKQAHNRTSEEIEQLVINLADKYWSDGVETLHDHLIYENNIDLHPTTIYRILKRNNIRYTTNYPHTRMKWKKKLYAHQIPGLELQMDTKYPFGYKQGKVIYTIIDDATRWVFAWSYATANALNTLDFLEKVITRSPFPIQKIRTDQGKEFIATIVREYLKNKNIIHRMNTPYCPEENGKIERFHRTLNEKALRFGFKANHSLDEMQYKLNLFLGYYNYRKKHRGLGMDGKTPVERLLELGSVNLTLQCYNY</sequence>
<dbReference type="PANTHER" id="PTHR42648:SF11">
    <property type="entry name" value="TRANSPOSON TY4-P GAG-POL POLYPROTEIN"/>
    <property type="match status" value="1"/>
</dbReference>
<evidence type="ECO:0000256" key="7">
    <source>
        <dbReference type="ARBA" id="ARBA00023172"/>
    </source>
</evidence>
<keyword evidence="5" id="KW-0460">Magnesium</keyword>
<evidence type="ECO:0000313" key="9">
    <source>
        <dbReference type="EMBL" id="OGJ09703.1"/>
    </source>
</evidence>
<evidence type="ECO:0000256" key="1">
    <source>
        <dbReference type="ARBA" id="ARBA00022722"/>
    </source>
</evidence>
<keyword evidence="4" id="KW-0378">Hydrolase</keyword>
<comment type="caution">
    <text evidence="9">The sequence shown here is derived from an EMBL/GenBank/DDBJ whole genome shotgun (WGS) entry which is preliminary data.</text>
</comment>